<dbReference type="RefSeq" id="WP_200344913.1">
    <property type="nucleotide sequence ID" value="NZ_NRSJ01000004.1"/>
</dbReference>
<dbReference type="InterPro" id="IPR002850">
    <property type="entry name" value="PIN_toxin-like"/>
</dbReference>
<organism evidence="2 3">
    <name type="scientific">Halochromatium glycolicum</name>
    <dbReference type="NCBI Taxonomy" id="85075"/>
    <lineage>
        <taxon>Bacteria</taxon>
        <taxon>Pseudomonadati</taxon>
        <taxon>Pseudomonadota</taxon>
        <taxon>Gammaproteobacteria</taxon>
        <taxon>Chromatiales</taxon>
        <taxon>Chromatiaceae</taxon>
        <taxon>Halochromatium</taxon>
    </lineage>
</organism>
<gene>
    <name evidence="2" type="ORF">CKO40_04095</name>
</gene>
<evidence type="ECO:0000313" key="2">
    <source>
        <dbReference type="EMBL" id="MBK1703744.1"/>
    </source>
</evidence>
<dbReference type="AlphaFoldDB" id="A0AAJ0X8A2"/>
<comment type="caution">
    <text evidence="2">The sequence shown here is derived from an EMBL/GenBank/DDBJ whole genome shotgun (WGS) entry which is preliminary data.</text>
</comment>
<dbReference type="EMBL" id="NRSJ01000004">
    <property type="protein sequence ID" value="MBK1703744.1"/>
    <property type="molecule type" value="Genomic_DNA"/>
</dbReference>
<dbReference type="InterPro" id="IPR029060">
    <property type="entry name" value="PIN-like_dom_sf"/>
</dbReference>
<dbReference type="Pfam" id="PF13470">
    <property type="entry name" value="PIN_3"/>
    <property type="match status" value="1"/>
</dbReference>
<dbReference type="SUPFAM" id="SSF88723">
    <property type="entry name" value="PIN domain-like"/>
    <property type="match status" value="1"/>
</dbReference>
<keyword evidence="3" id="KW-1185">Reference proteome</keyword>
<evidence type="ECO:0000259" key="1">
    <source>
        <dbReference type="Pfam" id="PF13470"/>
    </source>
</evidence>
<reference evidence="2" key="2">
    <citation type="journal article" date="2020" name="Microorganisms">
        <title>Osmotic Adaptation and Compatible Solute Biosynthesis of Phototrophic Bacteria as Revealed from Genome Analyses.</title>
        <authorList>
            <person name="Imhoff J.F."/>
            <person name="Rahn T."/>
            <person name="Kunzel S."/>
            <person name="Keller A."/>
            <person name="Neulinger S.C."/>
        </authorList>
    </citation>
    <scope>NUCLEOTIDE SEQUENCE</scope>
    <source>
        <strain evidence="2">DSM 11080</strain>
    </source>
</reference>
<accession>A0AAJ0X8A2</accession>
<protein>
    <submittedName>
        <fullName evidence="2">Toxin-antitoxin system toxin component, PIN family</fullName>
    </submittedName>
</protein>
<dbReference type="Proteomes" id="UP001296776">
    <property type="component" value="Unassembled WGS sequence"/>
</dbReference>
<dbReference type="NCBIfam" id="TIGR00305">
    <property type="entry name" value="putative toxin-antitoxin system toxin component, PIN family"/>
    <property type="match status" value="1"/>
</dbReference>
<dbReference type="PANTHER" id="PTHR34610:SF3">
    <property type="entry name" value="SSL7007 PROTEIN"/>
    <property type="match status" value="1"/>
</dbReference>
<name>A0AAJ0X8A2_9GAMM</name>
<dbReference type="PANTHER" id="PTHR34610">
    <property type="entry name" value="SSL7007 PROTEIN"/>
    <property type="match status" value="1"/>
</dbReference>
<sequence>MSERAARVVIDTNVFLGALLTDGAANAVIAACLRGQLLPLMGSTLLAEYEDILSREPLFARARLDASEREELLDIFLSHCVWTPVYFGWRPNLADEGDNHLVELAVAGRAQTIITRNRHDFARMELRFPAVTLRSPEECLQELTV</sequence>
<dbReference type="InterPro" id="IPR002716">
    <property type="entry name" value="PIN_dom"/>
</dbReference>
<proteinExistence type="predicted"/>
<reference evidence="2" key="1">
    <citation type="submission" date="2017-08" db="EMBL/GenBank/DDBJ databases">
        <authorList>
            <person name="Imhoff J.F."/>
            <person name="Rahn T."/>
            <person name="Kuenzel S."/>
            <person name="Neulinger S.C."/>
        </authorList>
    </citation>
    <scope>NUCLEOTIDE SEQUENCE</scope>
    <source>
        <strain evidence="2">DSM 11080</strain>
    </source>
</reference>
<feature type="domain" description="PIN" evidence="1">
    <location>
        <begin position="7"/>
        <end position="119"/>
    </location>
</feature>
<evidence type="ECO:0000313" key="3">
    <source>
        <dbReference type="Proteomes" id="UP001296776"/>
    </source>
</evidence>